<dbReference type="InterPro" id="IPR005467">
    <property type="entry name" value="His_kinase_dom"/>
</dbReference>
<keyword evidence="7" id="KW-0902">Two-component regulatory system</keyword>
<dbReference type="SMART" id="SM00388">
    <property type="entry name" value="HisKA"/>
    <property type="match status" value="1"/>
</dbReference>
<dbReference type="SMART" id="SM00387">
    <property type="entry name" value="HATPase_c"/>
    <property type="match status" value="1"/>
</dbReference>
<feature type="domain" description="PAS" evidence="11">
    <location>
        <begin position="70"/>
        <end position="125"/>
    </location>
</feature>
<organism evidence="12 13">
    <name type="scientific">Oxobacter pfennigii</name>
    <dbReference type="NCBI Taxonomy" id="36849"/>
    <lineage>
        <taxon>Bacteria</taxon>
        <taxon>Bacillati</taxon>
        <taxon>Bacillota</taxon>
        <taxon>Clostridia</taxon>
        <taxon>Eubacteriales</taxon>
        <taxon>Clostridiaceae</taxon>
        <taxon>Oxobacter</taxon>
    </lineage>
</organism>
<dbReference type="GO" id="GO:0016036">
    <property type="term" value="P:cellular response to phosphate starvation"/>
    <property type="evidence" value="ECO:0007669"/>
    <property type="project" value="TreeGrafter"/>
</dbReference>
<evidence type="ECO:0000256" key="2">
    <source>
        <dbReference type="ARBA" id="ARBA00004370"/>
    </source>
</evidence>
<comment type="caution">
    <text evidence="12">The sequence shown here is derived from an EMBL/GenBank/DDBJ whole genome shotgun (WGS) entry which is preliminary data.</text>
</comment>
<dbReference type="InterPro" id="IPR035965">
    <property type="entry name" value="PAS-like_dom_sf"/>
</dbReference>
<evidence type="ECO:0000256" key="1">
    <source>
        <dbReference type="ARBA" id="ARBA00000085"/>
    </source>
</evidence>
<dbReference type="Gene3D" id="3.30.565.10">
    <property type="entry name" value="Histidine kinase-like ATPase, C-terminal domain"/>
    <property type="match status" value="1"/>
</dbReference>
<evidence type="ECO:0000259" key="11">
    <source>
        <dbReference type="PROSITE" id="PS50112"/>
    </source>
</evidence>
<name>A0A0P8YVP6_9CLOT</name>
<keyword evidence="9" id="KW-1133">Transmembrane helix</keyword>
<dbReference type="PROSITE" id="PS50109">
    <property type="entry name" value="HIS_KIN"/>
    <property type="match status" value="1"/>
</dbReference>
<reference evidence="12 13" key="1">
    <citation type="submission" date="2015-09" db="EMBL/GenBank/DDBJ databases">
        <title>Genome sequence of Oxobacter pfennigii DSM 3222.</title>
        <authorList>
            <person name="Poehlein A."/>
            <person name="Bengelsdorf F.R."/>
            <person name="Schiel-Bengelsdorf B."/>
            <person name="Duerre P."/>
            <person name="Daniel R."/>
        </authorList>
    </citation>
    <scope>NUCLEOTIDE SEQUENCE [LARGE SCALE GENOMIC DNA]</scope>
    <source>
        <strain evidence="12 13">DSM 3222</strain>
    </source>
</reference>
<comment type="catalytic activity">
    <reaction evidence="1">
        <text>ATP + protein L-histidine = ADP + protein N-phospho-L-histidine.</text>
        <dbReference type="EC" id="2.7.13.3"/>
    </reaction>
</comment>
<dbReference type="OrthoDB" id="9813151at2"/>
<keyword evidence="5 12" id="KW-0808">Transferase</keyword>
<dbReference type="InterPro" id="IPR000014">
    <property type="entry name" value="PAS"/>
</dbReference>
<dbReference type="EC" id="2.7.13.3" evidence="3"/>
<dbReference type="Gene3D" id="1.10.287.130">
    <property type="match status" value="1"/>
</dbReference>
<sequence>MVKKIRKFNVPYTLIIFLCITAGGVSGVSLYRFNRVLYPIVLAIFSGAAGSFIIKLQQIKEKLAEGMRCEKNKLKDIINTMTDPVIMLDADYEIKILNNTCESLLGIKEISVLNKHFMDIVKDENLFGYILYSCSLHQNTEPKVICINSGGKDSYYNVLVKPIGDDIIIILRNLTHLKEIEKIKSNLISIISDEFRTPLTSLMIGISMFTNENIGYLGERQKKIIEIIQEDIEALSDLIEKLIQKSTIELNKYAFAMQQCNIASIIEECVNNLNEEAKDSGISLAYNAELNLPEINADCGQVVLVINSLLKNTLMYARSGESITISAFLASKNICISIKGSGEGIPAEYYESLFEKLADIKDNSFKIHSMGLEMAAVREIIEAHGGEIWYDSKPDFENVLTFTLPIHYR</sequence>
<dbReference type="InterPro" id="IPR036890">
    <property type="entry name" value="HATPase_C_sf"/>
</dbReference>
<feature type="domain" description="Histidine kinase" evidence="10">
    <location>
        <begin position="190"/>
        <end position="408"/>
    </location>
</feature>
<dbReference type="CDD" id="cd00082">
    <property type="entry name" value="HisKA"/>
    <property type="match status" value="1"/>
</dbReference>
<dbReference type="SUPFAM" id="SSF47384">
    <property type="entry name" value="Homodimeric domain of signal transducing histidine kinase"/>
    <property type="match status" value="1"/>
</dbReference>
<evidence type="ECO:0000313" key="13">
    <source>
        <dbReference type="Proteomes" id="UP000050326"/>
    </source>
</evidence>
<accession>A0A0P8YVP6</accession>
<feature type="transmembrane region" description="Helical" evidence="9">
    <location>
        <begin position="36"/>
        <end position="54"/>
    </location>
</feature>
<keyword evidence="13" id="KW-1185">Reference proteome</keyword>
<evidence type="ECO:0000259" key="10">
    <source>
        <dbReference type="PROSITE" id="PS50109"/>
    </source>
</evidence>
<protein>
    <recommendedName>
        <fullName evidence="3">histidine kinase</fullName>
        <ecNumber evidence="3">2.7.13.3</ecNumber>
    </recommendedName>
</protein>
<dbReference type="Proteomes" id="UP000050326">
    <property type="component" value="Unassembled WGS sequence"/>
</dbReference>
<dbReference type="Pfam" id="PF00989">
    <property type="entry name" value="PAS"/>
    <property type="match status" value="1"/>
</dbReference>
<dbReference type="SUPFAM" id="SSF55874">
    <property type="entry name" value="ATPase domain of HSP90 chaperone/DNA topoisomerase II/histidine kinase"/>
    <property type="match status" value="1"/>
</dbReference>
<dbReference type="InterPro" id="IPR036097">
    <property type="entry name" value="HisK_dim/P_sf"/>
</dbReference>
<evidence type="ECO:0000256" key="4">
    <source>
        <dbReference type="ARBA" id="ARBA00022553"/>
    </source>
</evidence>
<dbReference type="PANTHER" id="PTHR45453:SF1">
    <property type="entry name" value="PHOSPHATE REGULON SENSOR PROTEIN PHOR"/>
    <property type="match status" value="1"/>
</dbReference>
<evidence type="ECO:0000256" key="7">
    <source>
        <dbReference type="ARBA" id="ARBA00023012"/>
    </source>
</evidence>
<dbReference type="GO" id="GO:0005886">
    <property type="term" value="C:plasma membrane"/>
    <property type="evidence" value="ECO:0007669"/>
    <property type="project" value="TreeGrafter"/>
</dbReference>
<dbReference type="STRING" id="36849.OXPF_26370"/>
<dbReference type="SUPFAM" id="SSF55785">
    <property type="entry name" value="PYP-like sensor domain (PAS domain)"/>
    <property type="match status" value="1"/>
</dbReference>
<dbReference type="GO" id="GO:0000155">
    <property type="term" value="F:phosphorelay sensor kinase activity"/>
    <property type="evidence" value="ECO:0007669"/>
    <property type="project" value="InterPro"/>
</dbReference>
<keyword evidence="9" id="KW-0812">Transmembrane</keyword>
<dbReference type="PROSITE" id="PS50112">
    <property type="entry name" value="PAS"/>
    <property type="match status" value="1"/>
</dbReference>
<keyword evidence="8 9" id="KW-0472">Membrane</keyword>
<dbReference type="InterPro" id="IPR050351">
    <property type="entry name" value="BphY/WalK/GraS-like"/>
</dbReference>
<dbReference type="GO" id="GO:0004721">
    <property type="term" value="F:phosphoprotein phosphatase activity"/>
    <property type="evidence" value="ECO:0007669"/>
    <property type="project" value="TreeGrafter"/>
</dbReference>
<dbReference type="Pfam" id="PF00512">
    <property type="entry name" value="HisKA"/>
    <property type="match status" value="1"/>
</dbReference>
<dbReference type="Gene3D" id="3.30.450.20">
    <property type="entry name" value="PAS domain"/>
    <property type="match status" value="1"/>
</dbReference>
<evidence type="ECO:0000256" key="5">
    <source>
        <dbReference type="ARBA" id="ARBA00022679"/>
    </source>
</evidence>
<keyword evidence="4" id="KW-0597">Phosphoprotein</keyword>
<evidence type="ECO:0000256" key="9">
    <source>
        <dbReference type="SAM" id="Phobius"/>
    </source>
</evidence>
<dbReference type="PANTHER" id="PTHR45453">
    <property type="entry name" value="PHOSPHATE REGULON SENSOR PROTEIN PHOR"/>
    <property type="match status" value="1"/>
</dbReference>
<dbReference type="AlphaFoldDB" id="A0A0P8YVP6"/>
<comment type="subcellular location">
    <subcellularLocation>
        <location evidence="2">Membrane</location>
    </subcellularLocation>
</comment>
<dbReference type="InterPro" id="IPR013767">
    <property type="entry name" value="PAS_fold"/>
</dbReference>
<evidence type="ECO:0000313" key="12">
    <source>
        <dbReference type="EMBL" id="KPU43777.1"/>
    </source>
</evidence>
<evidence type="ECO:0000256" key="3">
    <source>
        <dbReference type="ARBA" id="ARBA00012438"/>
    </source>
</evidence>
<feature type="transmembrane region" description="Helical" evidence="9">
    <location>
        <begin position="12"/>
        <end position="30"/>
    </location>
</feature>
<dbReference type="EMBL" id="LKET01000035">
    <property type="protein sequence ID" value="KPU43777.1"/>
    <property type="molecule type" value="Genomic_DNA"/>
</dbReference>
<dbReference type="Pfam" id="PF02518">
    <property type="entry name" value="HATPase_c"/>
    <property type="match status" value="1"/>
</dbReference>
<keyword evidence="6 12" id="KW-0418">Kinase</keyword>
<proteinExistence type="predicted"/>
<evidence type="ECO:0000256" key="6">
    <source>
        <dbReference type="ARBA" id="ARBA00022777"/>
    </source>
</evidence>
<gene>
    <name evidence="12" type="primary">yycG_6</name>
    <name evidence="12" type="ORF">OXPF_26370</name>
</gene>
<evidence type="ECO:0000256" key="8">
    <source>
        <dbReference type="ARBA" id="ARBA00023136"/>
    </source>
</evidence>
<dbReference type="InterPro" id="IPR003594">
    <property type="entry name" value="HATPase_dom"/>
</dbReference>
<dbReference type="RefSeq" id="WP_054875666.1">
    <property type="nucleotide sequence ID" value="NZ_LKET01000035.1"/>
</dbReference>
<dbReference type="GO" id="GO:0006355">
    <property type="term" value="P:regulation of DNA-templated transcription"/>
    <property type="evidence" value="ECO:0007669"/>
    <property type="project" value="InterPro"/>
</dbReference>
<dbReference type="InterPro" id="IPR003661">
    <property type="entry name" value="HisK_dim/P_dom"/>
</dbReference>